<feature type="region of interest" description="Disordered" evidence="1">
    <location>
        <begin position="59"/>
        <end position="84"/>
    </location>
</feature>
<dbReference type="InterPro" id="IPR013429">
    <property type="entry name" value="Regulatory_FmdB_Zinc_ribbon"/>
</dbReference>
<dbReference type="PANTHER" id="PTHR34404">
    <property type="entry name" value="REGULATORY PROTEIN, FMDB FAMILY"/>
    <property type="match status" value="1"/>
</dbReference>
<dbReference type="Pfam" id="PF09723">
    <property type="entry name" value="Zn_ribbon_8"/>
    <property type="match status" value="1"/>
</dbReference>
<reference evidence="3 4" key="1">
    <citation type="submission" date="2019-08" db="EMBL/GenBank/DDBJ databases">
        <authorList>
            <person name="Liang Q."/>
        </authorList>
    </citation>
    <scope>NUCLEOTIDE SEQUENCE [LARGE SCALE GENOMIC DNA]</scope>
    <source>
        <strain evidence="3 4">V1718</strain>
    </source>
</reference>
<dbReference type="Gene3D" id="2.20.28.30">
    <property type="entry name" value="RNA polymerase ii, chain L"/>
    <property type="match status" value="1"/>
</dbReference>
<dbReference type="NCBIfam" id="TIGR02605">
    <property type="entry name" value="CxxC_CxxC_SSSS"/>
    <property type="match status" value="1"/>
</dbReference>
<dbReference type="EMBL" id="CP042467">
    <property type="protein sequence ID" value="QED25934.1"/>
    <property type="molecule type" value="Genomic_DNA"/>
</dbReference>
<evidence type="ECO:0000313" key="4">
    <source>
        <dbReference type="Proteomes" id="UP000321595"/>
    </source>
</evidence>
<evidence type="ECO:0000313" key="3">
    <source>
        <dbReference type="EMBL" id="QED25934.1"/>
    </source>
</evidence>
<dbReference type="PANTHER" id="PTHR34404:SF2">
    <property type="entry name" value="CONSERVED SERINE RICH PROTEIN"/>
    <property type="match status" value="1"/>
</dbReference>
<dbReference type="AlphaFoldDB" id="A0A5B8XK64"/>
<dbReference type="Proteomes" id="UP000321595">
    <property type="component" value="Chromosome"/>
</dbReference>
<keyword evidence="4" id="KW-1185">Reference proteome</keyword>
<dbReference type="RefSeq" id="WP_146956938.1">
    <property type="nucleotide sequence ID" value="NZ_CP042467.1"/>
</dbReference>
<gene>
    <name evidence="3" type="ORF">FRD01_01385</name>
</gene>
<dbReference type="KEGG" id="bbae:FRD01_01385"/>
<feature type="domain" description="Putative regulatory protein FmdB zinc ribbon" evidence="2">
    <location>
        <begin position="1"/>
        <end position="42"/>
    </location>
</feature>
<evidence type="ECO:0000259" key="2">
    <source>
        <dbReference type="SMART" id="SM00834"/>
    </source>
</evidence>
<organism evidence="3 4">
    <name type="scientific">Microvenator marinus</name>
    <dbReference type="NCBI Taxonomy" id="2600177"/>
    <lineage>
        <taxon>Bacteria</taxon>
        <taxon>Deltaproteobacteria</taxon>
        <taxon>Bradymonadales</taxon>
        <taxon>Microvenatoraceae</taxon>
        <taxon>Microvenator</taxon>
    </lineage>
</organism>
<evidence type="ECO:0000256" key="1">
    <source>
        <dbReference type="SAM" id="MobiDB-lite"/>
    </source>
</evidence>
<name>A0A5B8XK64_9DELT</name>
<dbReference type="OrthoDB" id="9813321at2"/>
<dbReference type="SMART" id="SM00834">
    <property type="entry name" value="CxxC_CXXC_SSSS"/>
    <property type="match status" value="1"/>
</dbReference>
<accession>A0A5B8XK64</accession>
<protein>
    <submittedName>
        <fullName evidence="3">Zinc ribbon domain-containing protein</fullName>
    </submittedName>
</protein>
<feature type="compositionally biased region" description="Low complexity" evidence="1">
    <location>
        <begin position="61"/>
        <end position="84"/>
    </location>
</feature>
<proteinExistence type="predicted"/>
<sequence>MPIYEYQCTECGEALEEMVLPGRAEPTVCPKCGKPNLSRVMSTTSFQLKGGGWYVSDYKGTKSTPSDSGSSTAASDTKSATGSE</sequence>